<reference evidence="2" key="3">
    <citation type="submission" date="2016-01" db="EMBL/GenBank/DDBJ databases">
        <title>Large distribution of group I introns in lichen-forming algae.</title>
        <authorList>
            <person name="del Hoyo A."/>
            <person name="Alvarez R."/>
            <person name="del Campo E.M."/>
            <person name="Gasulla F."/>
            <person name="Morales A."/>
            <person name="Rodriguez P."/>
            <person name="Casano L.M."/>
        </authorList>
    </citation>
    <scope>NUCLEOTIDE SEQUENCE</scope>
    <source>
        <strain evidence="2">SAG 216-12</strain>
    </source>
</reference>
<reference evidence="2" key="1">
    <citation type="submission" date="2009-09" db="EMBL/GenBank/DDBJ databases">
        <authorList>
            <person name="Hoernsten L."/>
            <person name="Su C."/>
            <person name="Osbourn A.E."/>
            <person name="Hellman U."/>
            <person name="Wernstedt C."/>
            <person name="Oliw E.H."/>
        </authorList>
    </citation>
    <scope>NUCLEOTIDE SEQUENCE</scope>
    <source>
        <strain evidence="2">SAG 216-12</strain>
    </source>
</reference>
<proteinExistence type="predicted"/>
<dbReference type="Gene3D" id="3.10.28.10">
    <property type="entry name" value="Homing endonucleases"/>
    <property type="match status" value="2"/>
</dbReference>
<sequence>MLSEIYSQKCRETSHISEEREMSLPYNLPQIAVYLEVPVEPRFGSHACFATITASRKLVVIPTPYQRSVAVGTILGDSYLTKNKSLQVEHSTQQASYVGWKHSVFTDVAGKISDVSRIHPKTGVGSVSKRFYTNKSFQDLEPLFYKVEGNKRRKVIPPGIGDLLDPVSLAVWYMDDGGKAQNTPKGAYINVSNFSEPERELLRDSVNMVFELKTRLHKAGGNNQWNIYVPAESYDKFIEIVSPTVSQIPEMIYKIGG</sequence>
<dbReference type="SUPFAM" id="SSF55608">
    <property type="entry name" value="Homing endonucleases"/>
    <property type="match status" value="1"/>
</dbReference>
<name>A0A0Y0C5S2_9CHLO</name>
<feature type="domain" description="Homing endonuclease LAGLIDADG" evidence="1">
    <location>
        <begin position="67"/>
        <end position="237"/>
    </location>
</feature>
<evidence type="ECO:0000259" key="1">
    <source>
        <dbReference type="Pfam" id="PF03161"/>
    </source>
</evidence>
<reference evidence="2" key="2">
    <citation type="journal article" date="2010" name="Mol. Phylogenet. Evol.">
        <title>A single primer pair gives a specific ortholog amplicon in a wide range of Cyanobacteria and plastid-bearing organisms: applicability in inventory of reference material from collections and phylogenetic analysis.</title>
        <authorList>
            <person name="del Campo E.M."/>
            <person name="del Hoyo A."/>
            <person name="Royo C."/>
            <person name="Casano L.M."/>
            <person name="Alvarez R."/>
            <person name="Barreno E."/>
        </authorList>
    </citation>
    <scope>NUCLEOTIDE SEQUENCE</scope>
    <source>
        <strain evidence="2">SAG 216-12</strain>
    </source>
</reference>
<organism evidence="2">
    <name type="scientific">Pseudococcomyxa simplex</name>
    <dbReference type="NCBI Taxonomy" id="464287"/>
    <lineage>
        <taxon>Eukaryota</taxon>
        <taxon>Viridiplantae</taxon>
        <taxon>Chlorophyta</taxon>
        <taxon>core chlorophytes</taxon>
        <taxon>Trebouxiophyceae</taxon>
        <taxon>Chlorellales</taxon>
        <taxon>Oocystaceae</taxon>
        <taxon>Pseudococcomyxa</taxon>
    </lineage>
</organism>
<accession>A0A0Y0C5S2</accession>
<evidence type="ECO:0000313" key="2">
    <source>
        <dbReference type="EMBL" id="AMB18963.1"/>
    </source>
</evidence>
<keyword evidence="2" id="KW-0934">Plastid</keyword>
<protein>
    <submittedName>
        <fullName evidence="2">ORF236</fullName>
    </submittedName>
</protein>
<dbReference type="AlphaFoldDB" id="A0A0Y0C5S2"/>
<dbReference type="InterPro" id="IPR004860">
    <property type="entry name" value="LAGLIDADG_dom"/>
</dbReference>
<keyword evidence="2" id="KW-0150">Chloroplast</keyword>
<gene>
    <name evidence="2" type="primary">rrnL</name>
</gene>
<geneLocation type="chloroplast" evidence="2"/>
<dbReference type="InterPro" id="IPR027434">
    <property type="entry name" value="Homing_endonucl"/>
</dbReference>
<dbReference type="EMBL" id="GQ921936">
    <property type="protein sequence ID" value="AMB18963.1"/>
    <property type="molecule type" value="Genomic_DNA"/>
</dbReference>
<dbReference type="Pfam" id="PF03161">
    <property type="entry name" value="LAGLIDADG_2"/>
    <property type="match status" value="1"/>
</dbReference>
<dbReference type="GO" id="GO:0004519">
    <property type="term" value="F:endonuclease activity"/>
    <property type="evidence" value="ECO:0007669"/>
    <property type="project" value="InterPro"/>
</dbReference>